<sequence>MMKGLEGKPYEEQLSSLSLFSLEKRRLRGDLIVAFNVLMRESREADPDLFSLVTGDRTQGNGMSQERFKMDIRKKLFTQRWSCIGTGSPGKWSQHQA</sequence>
<dbReference type="Proteomes" id="UP001145742">
    <property type="component" value="Unassembled WGS sequence"/>
</dbReference>
<dbReference type="EMBL" id="WHWB01032212">
    <property type="protein sequence ID" value="KAJ7426486.1"/>
    <property type="molecule type" value="Genomic_DNA"/>
</dbReference>
<evidence type="ECO:0000313" key="1">
    <source>
        <dbReference type="EMBL" id="KAJ7426486.1"/>
    </source>
</evidence>
<proteinExistence type="predicted"/>
<evidence type="ECO:0000313" key="2">
    <source>
        <dbReference type="Proteomes" id="UP001145742"/>
    </source>
</evidence>
<comment type="caution">
    <text evidence="1">The sequence shown here is derived from an EMBL/GenBank/DDBJ whole genome shotgun (WGS) entry which is preliminary data.</text>
</comment>
<protein>
    <submittedName>
        <fullName evidence="1">Uncharacterized protein</fullName>
    </submittedName>
</protein>
<organism evidence="1 2">
    <name type="scientific">Willisornis vidua</name>
    <name type="common">Xingu scale-backed antbird</name>
    <dbReference type="NCBI Taxonomy" id="1566151"/>
    <lineage>
        <taxon>Eukaryota</taxon>
        <taxon>Metazoa</taxon>
        <taxon>Chordata</taxon>
        <taxon>Craniata</taxon>
        <taxon>Vertebrata</taxon>
        <taxon>Euteleostomi</taxon>
        <taxon>Archelosauria</taxon>
        <taxon>Archosauria</taxon>
        <taxon>Dinosauria</taxon>
        <taxon>Saurischia</taxon>
        <taxon>Theropoda</taxon>
        <taxon>Coelurosauria</taxon>
        <taxon>Aves</taxon>
        <taxon>Neognathae</taxon>
        <taxon>Neoaves</taxon>
        <taxon>Telluraves</taxon>
        <taxon>Australaves</taxon>
        <taxon>Passeriformes</taxon>
        <taxon>Thamnophilidae</taxon>
        <taxon>Willisornis</taxon>
    </lineage>
</organism>
<name>A0ABQ9DQ02_9PASS</name>
<accession>A0ABQ9DQ02</accession>
<gene>
    <name evidence="1" type="ORF">WISP_15301</name>
</gene>
<keyword evidence="2" id="KW-1185">Reference proteome</keyword>
<reference evidence="1" key="1">
    <citation type="submission" date="2019-10" db="EMBL/GenBank/DDBJ databases">
        <authorList>
            <person name="Soares A.E.R."/>
            <person name="Aleixo A."/>
            <person name="Schneider P."/>
            <person name="Miyaki C.Y."/>
            <person name="Schneider M.P."/>
            <person name="Mello C."/>
            <person name="Vasconcelos A.T.R."/>
        </authorList>
    </citation>
    <scope>NUCLEOTIDE SEQUENCE</scope>
    <source>
        <tissue evidence="1">Muscle</tissue>
    </source>
</reference>